<dbReference type="Pfam" id="PF00001">
    <property type="entry name" value="7tm_1"/>
    <property type="match status" value="2"/>
</dbReference>
<evidence type="ECO:0000256" key="6">
    <source>
        <dbReference type="ARBA" id="ARBA00023170"/>
    </source>
</evidence>
<evidence type="ECO:0000256" key="1">
    <source>
        <dbReference type="ARBA" id="ARBA00004141"/>
    </source>
</evidence>
<dbReference type="Proteomes" id="UP001249851">
    <property type="component" value="Unassembled WGS sequence"/>
</dbReference>
<dbReference type="PROSITE" id="PS50262">
    <property type="entry name" value="G_PROTEIN_RECEP_F1_2"/>
    <property type="match status" value="1"/>
</dbReference>
<keyword evidence="7 8" id="KW-0807">Transducer</keyword>
<keyword evidence="4 8" id="KW-0297">G-protein coupled receptor</keyword>
<evidence type="ECO:0000256" key="5">
    <source>
        <dbReference type="ARBA" id="ARBA00023136"/>
    </source>
</evidence>
<evidence type="ECO:0000256" key="3">
    <source>
        <dbReference type="ARBA" id="ARBA00022989"/>
    </source>
</evidence>
<evidence type="ECO:0000256" key="9">
    <source>
        <dbReference type="SAM" id="Phobius"/>
    </source>
</evidence>
<dbReference type="Gene3D" id="1.20.1070.10">
    <property type="entry name" value="Rhodopsin 7-helix transmembrane proteins"/>
    <property type="match status" value="2"/>
</dbReference>
<dbReference type="InterPro" id="IPR000276">
    <property type="entry name" value="GPCR_Rhodpsn"/>
</dbReference>
<feature type="transmembrane region" description="Helical" evidence="9">
    <location>
        <begin position="38"/>
        <end position="59"/>
    </location>
</feature>
<reference evidence="11" key="1">
    <citation type="journal article" date="2023" name="G3 (Bethesda)">
        <title>Whole genome assembly and annotation of the endangered Caribbean coral Acropora cervicornis.</title>
        <authorList>
            <person name="Selwyn J.D."/>
            <person name="Vollmer S.V."/>
        </authorList>
    </citation>
    <scope>NUCLEOTIDE SEQUENCE</scope>
    <source>
        <strain evidence="11">K2</strain>
    </source>
</reference>
<name>A0AAD9Q9S0_ACRCE</name>
<evidence type="ECO:0000256" key="2">
    <source>
        <dbReference type="ARBA" id="ARBA00022692"/>
    </source>
</evidence>
<dbReference type="PROSITE" id="PS00237">
    <property type="entry name" value="G_PROTEIN_RECEP_F1_1"/>
    <property type="match status" value="2"/>
</dbReference>
<comment type="subcellular location">
    <subcellularLocation>
        <location evidence="1">Membrane</location>
        <topology evidence="1">Multi-pass membrane protein</topology>
    </subcellularLocation>
</comment>
<feature type="transmembrane region" description="Helical" evidence="9">
    <location>
        <begin position="255"/>
        <end position="279"/>
    </location>
</feature>
<evidence type="ECO:0000313" key="11">
    <source>
        <dbReference type="EMBL" id="KAK2557382.1"/>
    </source>
</evidence>
<dbReference type="InterPro" id="IPR017452">
    <property type="entry name" value="GPCR_Rhodpsn_7TM"/>
</dbReference>
<feature type="transmembrane region" description="Helical" evidence="9">
    <location>
        <begin position="125"/>
        <end position="152"/>
    </location>
</feature>
<comment type="similarity">
    <text evidence="8">Belongs to the G-protein coupled receptor 1 family.</text>
</comment>
<dbReference type="GO" id="GO:0016020">
    <property type="term" value="C:membrane"/>
    <property type="evidence" value="ECO:0007669"/>
    <property type="project" value="UniProtKB-SubCell"/>
</dbReference>
<protein>
    <submittedName>
        <fullName evidence="11">Substance-K receptor</fullName>
    </submittedName>
</protein>
<evidence type="ECO:0000313" key="12">
    <source>
        <dbReference type="Proteomes" id="UP001249851"/>
    </source>
</evidence>
<gene>
    <name evidence="11" type="ORF">P5673_020496</name>
</gene>
<dbReference type="EMBL" id="JARQWQ010000050">
    <property type="protein sequence ID" value="KAK2557382.1"/>
    <property type="molecule type" value="Genomic_DNA"/>
</dbReference>
<keyword evidence="5 9" id="KW-0472">Membrane</keyword>
<dbReference type="SUPFAM" id="SSF81321">
    <property type="entry name" value="Family A G protein-coupled receptor-like"/>
    <property type="match status" value="2"/>
</dbReference>
<dbReference type="PANTHER" id="PTHR24243:SF208">
    <property type="entry name" value="PYROKININ-1 RECEPTOR"/>
    <property type="match status" value="1"/>
</dbReference>
<accession>A0AAD9Q9S0</accession>
<dbReference type="PRINTS" id="PR00237">
    <property type="entry name" value="GPCRRHODOPSN"/>
</dbReference>
<organism evidence="11 12">
    <name type="scientific">Acropora cervicornis</name>
    <name type="common">Staghorn coral</name>
    <dbReference type="NCBI Taxonomy" id="6130"/>
    <lineage>
        <taxon>Eukaryota</taxon>
        <taxon>Metazoa</taxon>
        <taxon>Cnidaria</taxon>
        <taxon>Anthozoa</taxon>
        <taxon>Hexacorallia</taxon>
        <taxon>Scleractinia</taxon>
        <taxon>Astrocoeniina</taxon>
        <taxon>Acroporidae</taxon>
        <taxon>Acropora</taxon>
    </lineage>
</organism>
<reference evidence="11" key="2">
    <citation type="journal article" date="2023" name="Science">
        <title>Genomic signatures of disease resistance in endangered staghorn corals.</title>
        <authorList>
            <person name="Vollmer S.V."/>
            <person name="Selwyn J.D."/>
            <person name="Despard B.A."/>
            <person name="Roesel C.L."/>
        </authorList>
    </citation>
    <scope>NUCLEOTIDE SEQUENCE</scope>
    <source>
        <strain evidence="11">K2</strain>
    </source>
</reference>
<evidence type="ECO:0000256" key="4">
    <source>
        <dbReference type="ARBA" id="ARBA00023040"/>
    </source>
</evidence>
<keyword evidence="12" id="KW-1185">Reference proteome</keyword>
<proteinExistence type="inferred from homology"/>
<keyword evidence="3 9" id="KW-1133">Transmembrane helix</keyword>
<feature type="domain" description="G-protein coupled receptors family 1 profile" evidence="10">
    <location>
        <begin position="1"/>
        <end position="310"/>
    </location>
</feature>
<keyword evidence="2 8" id="KW-0812">Transmembrane</keyword>
<evidence type="ECO:0000256" key="8">
    <source>
        <dbReference type="RuleBase" id="RU000688"/>
    </source>
</evidence>
<feature type="transmembrane region" description="Helical" evidence="9">
    <location>
        <begin position="173"/>
        <end position="191"/>
    </location>
</feature>
<feature type="transmembrane region" description="Helical" evidence="9">
    <location>
        <begin position="80"/>
        <end position="105"/>
    </location>
</feature>
<keyword evidence="6 8" id="KW-0675">Receptor</keyword>
<comment type="caution">
    <text evidence="11">The sequence shown here is derived from an EMBL/GenBank/DDBJ whole genome shotgun (WGS) entry which is preliminary data.</text>
</comment>
<feature type="non-terminal residue" evidence="11">
    <location>
        <position position="470"/>
    </location>
</feature>
<dbReference type="CDD" id="cd00637">
    <property type="entry name" value="7tm_classA_rhodopsin-like"/>
    <property type="match status" value="2"/>
</dbReference>
<dbReference type="GO" id="GO:0004930">
    <property type="term" value="F:G protein-coupled receptor activity"/>
    <property type="evidence" value="ECO:0007669"/>
    <property type="project" value="UniProtKB-KW"/>
</dbReference>
<evidence type="ECO:0000256" key="7">
    <source>
        <dbReference type="ARBA" id="ARBA00023224"/>
    </source>
</evidence>
<dbReference type="PANTHER" id="PTHR24243">
    <property type="entry name" value="G-PROTEIN COUPLED RECEPTOR"/>
    <property type="match status" value="1"/>
</dbReference>
<dbReference type="AlphaFoldDB" id="A0AAD9Q9S0"/>
<sequence length="470" mass="53804">MSQRYLYEQGNVTFLAITDINITLCLRYRVKIPVFCKLYFFCQYVSLAVSVQSLLWIAVDRFMAVVFPMKINFISSRVRVIGAASTWILAIAANSKHLFAVKLAYHSGVIWCIEGKDELLYRVWVWINTVALVFFPLVIMTILYSAIGATLYRRQSLPVLHSLPEVLCKLNFFCQYVSLVVSVQSLIWIAVDRFMAVVFPMKINFISSRVRVFGAASTWIVAMTVNSKHLFAVDLVYQSGVILCIEDKDELLYRVWTWINIVAIVFFPLVIMTILYSAIGATLCRRRKKTIFDAVFDFSTRCRTADILTYLGTGHVCCNLEIDLSLLGICFRHIVAQYDCQNKSGTQIPKENTKLSQKGKKTIFDAVFDFNTRCRTADILTYLGMGHVCCNLEIDLGLLGICFRHIVAQFLLLQNCVYVRLMCVESCYLAVLLNTFENLLISYQDRGHLCYNPRPHSSIPRISFRHIVQL</sequence>
<evidence type="ECO:0000259" key="10">
    <source>
        <dbReference type="PROSITE" id="PS50262"/>
    </source>
</evidence>